<keyword evidence="4" id="KW-0449">Lipoprotein</keyword>
<accession>A0A4R2HU93</accession>
<dbReference type="AlphaFoldDB" id="A0A4R2HU93"/>
<evidence type="ECO:0000256" key="2">
    <source>
        <dbReference type="ARBA" id="ARBA00023136"/>
    </source>
</evidence>
<dbReference type="PANTHER" id="PTHR35603:SF2">
    <property type="entry name" value="OUTER MEMBRANE LIPOPROTEIN"/>
    <property type="match status" value="1"/>
</dbReference>
<evidence type="ECO:0000313" key="4">
    <source>
        <dbReference type="EMBL" id="TCO34993.1"/>
    </source>
</evidence>
<feature type="domain" description="Glycine zipper 2TM" evidence="3">
    <location>
        <begin position="66"/>
        <end position="107"/>
    </location>
</feature>
<protein>
    <submittedName>
        <fullName evidence="4">Outer membrane lipoprotein SlyB</fullName>
    </submittedName>
</protein>
<dbReference type="PANTHER" id="PTHR35603">
    <property type="match status" value="1"/>
</dbReference>
<sequence>MSSRFVSMALTAVTGIALVGCVATPPRTRYYDDAYYQRRAAYDCSRCGVIKEVGRVYVRENSTGGGGAVLGAIIGGVLGSTVGKGDGRTAATVAGAVAGGFAGNAIERNSNDYGDREAWQFQVRLDDGRWATVTQWDNNDLRPGDRVMIRDNRLIRLR</sequence>
<gene>
    <name evidence="4" type="ORF">EV148_11556</name>
</gene>
<dbReference type="EMBL" id="SLWQ01000015">
    <property type="protein sequence ID" value="TCO34993.1"/>
    <property type="molecule type" value="Genomic_DNA"/>
</dbReference>
<comment type="caution">
    <text evidence="4">The sequence shown here is derived from an EMBL/GenBank/DDBJ whole genome shotgun (WGS) entry which is preliminary data.</text>
</comment>
<comment type="subcellular location">
    <subcellularLocation>
        <location evidence="1">Membrane</location>
    </subcellularLocation>
</comment>
<dbReference type="Pfam" id="PF05433">
    <property type="entry name" value="Rick_17kDa_Anti"/>
    <property type="match status" value="1"/>
</dbReference>
<dbReference type="InterPro" id="IPR051407">
    <property type="entry name" value="Bact_OM_lipoprot/Surf_antigen"/>
</dbReference>
<dbReference type="GO" id="GO:0019867">
    <property type="term" value="C:outer membrane"/>
    <property type="evidence" value="ECO:0007669"/>
    <property type="project" value="InterPro"/>
</dbReference>
<evidence type="ECO:0000313" key="5">
    <source>
        <dbReference type="Proteomes" id="UP000294862"/>
    </source>
</evidence>
<dbReference type="Proteomes" id="UP000294862">
    <property type="component" value="Unassembled WGS sequence"/>
</dbReference>
<reference evidence="4 5" key="1">
    <citation type="journal article" date="2015" name="Stand. Genomic Sci.">
        <title>Genomic Encyclopedia of Bacterial and Archaeal Type Strains, Phase III: the genomes of soil and plant-associated and newly described type strains.</title>
        <authorList>
            <person name="Whitman W.B."/>
            <person name="Woyke T."/>
            <person name="Klenk H.P."/>
            <person name="Zhou Y."/>
            <person name="Lilburn T.G."/>
            <person name="Beck B.J."/>
            <person name="De Vos P."/>
            <person name="Vandamme P."/>
            <person name="Eisen J.A."/>
            <person name="Garrity G."/>
            <person name="Hugenholtz P."/>
            <person name="Kyrpides N.C."/>
        </authorList>
    </citation>
    <scope>NUCLEOTIDE SEQUENCE [LARGE SCALE GENOMIC DNA]</scope>
    <source>
        <strain evidence="4 5">A3</strain>
    </source>
</reference>
<dbReference type="InterPro" id="IPR008816">
    <property type="entry name" value="Gly_zipper_2TM_dom"/>
</dbReference>
<keyword evidence="5" id="KW-1185">Reference proteome</keyword>
<proteinExistence type="predicted"/>
<organism evidence="4 5">
    <name type="scientific">Dokdonella fugitiva</name>
    <dbReference type="NCBI Taxonomy" id="328517"/>
    <lineage>
        <taxon>Bacteria</taxon>
        <taxon>Pseudomonadati</taxon>
        <taxon>Pseudomonadota</taxon>
        <taxon>Gammaproteobacteria</taxon>
        <taxon>Lysobacterales</taxon>
        <taxon>Rhodanobacteraceae</taxon>
        <taxon>Dokdonella</taxon>
    </lineage>
</organism>
<dbReference type="RefSeq" id="WP_241988142.1">
    <property type="nucleotide sequence ID" value="NZ_SLWQ01000015.1"/>
</dbReference>
<dbReference type="PROSITE" id="PS51257">
    <property type="entry name" value="PROKAR_LIPOPROTEIN"/>
    <property type="match status" value="1"/>
</dbReference>
<name>A0A4R2HU93_9GAMM</name>
<evidence type="ECO:0000256" key="1">
    <source>
        <dbReference type="ARBA" id="ARBA00004370"/>
    </source>
</evidence>
<evidence type="ECO:0000259" key="3">
    <source>
        <dbReference type="Pfam" id="PF05433"/>
    </source>
</evidence>
<keyword evidence="2" id="KW-0472">Membrane</keyword>